<dbReference type="OrthoDB" id="10520558at2759"/>
<evidence type="ECO:0000313" key="3">
    <source>
        <dbReference type="EMBL" id="KAA1132145.1"/>
    </source>
</evidence>
<feature type="compositionally biased region" description="Acidic residues" evidence="1">
    <location>
        <begin position="146"/>
        <end position="158"/>
    </location>
</feature>
<evidence type="ECO:0000313" key="4">
    <source>
        <dbReference type="Proteomes" id="UP000324748"/>
    </source>
</evidence>
<proteinExistence type="predicted"/>
<evidence type="ECO:0000313" key="2">
    <source>
        <dbReference type="EMBL" id="KAA1096283.1"/>
    </source>
</evidence>
<accession>A0A5B0S461</accession>
<feature type="region of interest" description="Disordered" evidence="1">
    <location>
        <begin position="72"/>
        <end position="173"/>
    </location>
</feature>
<gene>
    <name evidence="2" type="ORF">PGT21_011531</name>
    <name evidence="3" type="ORF">PGTUg99_037454</name>
</gene>
<comment type="caution">
    <text evidence="3">The sequence shown here is derived from an EMBL/GenBank/DDBJ whole genome shotgun (WGS) entry which is preliminary data.</text>
</comment>
<feature type="compositionally biased region" description="Polar residues" evidence="1">
    <location>
        <begin position="124"/>
        <end position="144"/>
    </location>
</feature>
<feature type="compositionally biased region" description="Polar residues" evidence="1">
    <location>
        <begin position="77"/>
        <end position="105"/>
    </location>
</feature>
<evidence type="ECO:0000313" key="5">
    <source>
        <dbReference type="Proteomes" id="UP000325313"/>
    </source>
</evidence>
<dbReference type="Proteomes" id="UP000325313">
    <property type="component" value="Unassembled WGS sequence"/>
</dbReference>
<dbReference type="EMBL" id="VSWC01000067">
    <property type="protein sequence ID" value="KAA1096283.1"/>
    <property type="molecule type" value="Genomic_DNA"/>
</dbReference>
<dbReference type="AlphaFoldDB" id="A0A5B0S461"/>
<organism evidence="3 5">
    <name type="scientific">Puccinia graminis f. sp. tritici</name>
    <dbReference type="NCBI Taxonomy" id="56615"/>
    <lineage>
        <taxon>Eukaryota</taxon>
        <taxon>Fungi</taxon>
        <taxon>Dikarya</taxon>
        <taxon>Basidiomycota</taxon>
        <taxon>Pucciniomycotina</taxon>
        <taxon>Pucciniomycetes</taxon>
        <taxon>Pucciniales</taxon>
        <taxon>Pucciniaceae</taxon>
        <taxon>Puccinia</taxon>
    </lineage>
</organism>
<sequence>MERQLATPRRPGLAGRAAEAEVGLPLGGLRLLHCGYAVSPFALAGAAGTFLEGARPQASSSSYRILAKQLAHHPNTKKMSSDTTPNPLGSQNAGTEEIVGTTTQAAEGGRPQKGTDIQAAGRTIATSKKSRLSTVAERQQSTTGPGDEESNPEEENNADEVLGLLRAAPTKRK</sequence>
<protein>
    <submittedName>
        <fullName evidence="3">Uncharacterized protein</fullName>
    </submittedName>
</protein>
<evidence type="ECO:0000256" key="1">
    <source>
        <dbReference type="SAM" id="MobiDB-lite"/>
    </source>
</evidence>
<name>A0A5B0S461_PUCGR</name>
<dbReference type="EMBL" id="VDEP01000102">
    <property type="protein sequence ID" value="KAA1132145.1"/>
    <property type="molecule type" value="Genomic_DNA"/>
</dbReference>
<reference evidence="4 5" key="1">
    <citation type="submission" date="2019-05" db="EMBL/GenBank/DDBJ databases">
        <title>Emergence of the Ug99 lineage of the wheat stem rust pathogen through somatic hybridization.</title>
        <authorList>
            <person name="Li F."/>
            <person name="Upadhyaya N.M."/>
            <person name="Sperschneider J."/>
            <person name="Matny O."/>
            <person name="Nguyen-Phuc H."/>
            <person name="Mago R."/>
            <person name="Raley C."/>
            <person name="Miller M.E."/>
            <person name="Silverstein K.A.T."/>
            <person name="Henningsen E."/>
            <person name="Hirsch C.D."/>
            <person name="Visser B."/>
            <person name="Pretorius Z.A."/>
            <person name="Steffenson B.J."/>
            <person name="Schwessinger B."/>
            <person name="Dodds P.N."/>
            <person name="Figueroa M."/>
        </authorList>
    </citation>
    <scope>NUCLEOTIDE SEQUENCE [LARGE SCALE GENOMIC DNA]</scope>
    <source>
        <strain evidence="2">21-0</strain>
        <strain evidence="3 5">Ug99</strain>
    </source>
</reference>
<dbReference type="Proteomes" id="UP000324748">
    <property type="component" value="Unassembled WGS sequence"/>
</dbReference>
<keyword evidence="4" id="KW-1185">Reference proteome</keyword>